<dbReference type="Proteomes" id="UP001159363">
    <property type="component" value="Chromosome 2"/>
</dbReference>
<evidence type="ECO:0000313" key="2">
    <source>
        <dbReference type="Proteomes" id="UP001159363"/>
    </source>
</evidence>
<dbReference type="EMBL" id="JARBHB010000002">
    <property type="protein sequence ID" value="KAJ8891713.1"/>
    <property type="molecule type" value="Genomic_DNA"/>
</dbReference>
<dbReference type="PANTHER" id="PTHR10773">
    <property type="entry name" value="DNA-DIRECTED RNA POLYMERASES I, II, AND III SUBUNIT RPABC2"/>
    <property type="match status" value="1"/>
</dbReference>
<proteinExistence type="predicted"/>
<sequence>MGSQSLPVCKVFFLNTLSISDKTVHTALRKKSGTGIIEPEKRGKDETMRIKMTAYINRFPSAESHYCREKSSKDFLREDVDISKMYNILEKGFELYRQVFRSLNLSFIRPKKDQCNLCMSYREGSVVAKQIL</sequence>
<dbReference type="PANTHER" id="PTHR10773:SF19">
    <property type="match status" value="1"/>
</dbReference>
<accession>A0ABQ9I6V6</accession>
<protein>
    <submittedName>
        <fullName evidence="1">Uncharacterized protein</fullName>
    </submittedName>
</protein>
<evidence type="ECO:0000313" key="1">
    <source>
        <dbReference type="EMBL" id="KAJ8891713.1"/>
    </source>
</evidence>
<comment type="caution">
    <text evidence="1">The sequence shown here is derived from an EMBL/GenBank/DDBJ whole genome shotgun (WGS) entry which is preliminary data.</text>
</comment>
<name>A0ABQ9I6V6_9NEOP</name>
<organism evidence="1 2">
    <name type="scientific">Dryococelus australis</name>
    <dbReference type="NCBI Taxonomy" id="614101"/>
    <lineage>
        <taxon>Eukaryota</taxon>
        <taxon>Metazoa</taxon>
        <taxon>Ecdysozoa</taxon>
        <taxon>Arthropoda</taxon>
        <taxon>Hexapoda</taxon>
        <taxon>Insecta</taxon>
        <taxon>Pterygota</taxon>
        <taxon>Neoptera</taxon>
        <taxon>Polyneoptera</taxon>
        <taxon>Phasmatodea</taxon>
        <taxon>Verophasmatodea</taxon>
        <taxon>Anareolatae</taxon>
        <taxon>Phasmatidae</taxon>
        <taxon>Eurycanthinae</taxon>
        <taxon>Dryococelus</taxon>
    </lineage>
</organism>
<gene>
    <name evidence="1" type="ORF">PR048_004242</name>
</gene>
<keyword evidence="2" id="KW-1185">Reference proteome</keyword>
<reference evidence="1 2" key="1">
    <citation type="submission" date="2023-02" db="EMBL/GenBank/DDBJ databases">
        <title>LHISI_Scaffold_Assembly.</title>
        <authorList>
            <person name="Stuart O.P."/>
            <person name="Cleave R."/>
            <person name="Magrath M.J.L."/>
            <person name="Mikheyev A.S."/>
        </authorList>
    </citation>
    <scope>NUCLEOTIDE SEQUENCE [LARGE SCALE GENOMIC DNA]</scope>
    <source>
        <strain evidence="1">Daus_M_001</strain>
        <tissue evidence="1">Leg muscle</tissue>
    </source>
</reference>